<evidence type="ECO:0000313" key="1">
    <source>
        <dbReference type="EMBL" id="CDF36685.1"/>
    </source>
</evidence>
<dbReference type="EMBL" id="HG001796">
    <property type="protein sequence ID" value="CDF36685.1"/>
    <property type="molecule type" value="Genomic_DNA"/>
</dbReference>
<protein>
    <submittedName>
        <fullName evidence="1">Uncharacterized protein</fullName>
    </submittedName>
</protein>
<sequence length="48" mass="5220">MTPAEARQSQHVLAFGKSTSPSSKAAIWCSDDTDYCANDLAIPRRKGH</sequence>
<reference evidence="2" key="1">
    <citation type="journal article" date="2013" name="Proc. Natl. Acad. Sci. U.S.A.">
        <title>Genome structure and metabolic features in the red seaweed Chondrus crispus shed light on evolution of the Archaeplastida.</title>
        <authorList>
            <person name="Collen J."/>
            <person name="Porcel B."/>
            <person name="Carre W."/>
            <person name="Ball S.G."/>
            <person name="Chaparro C."/>
            <person name="Tonon T."/>
            <person name="Barbeyron T."/>
            <person name="Michel G."/>
            <person name="Noel B."/>
            <person name="Valentin K."/>
            <person name="Elias M."/>
            <person name="Artiguenave F."/>
            <person name="Arun A."/>
            <person name="Aury J.M."/>
            <person name="Barbosa-Neto J.F."/>
            <person name="Bothwell J.H."/>
            <person name="Bouget F.Y."/>
            <person name="Brillet L."/>
            <person name="Cabello-Hurtado F."/>
            <person name="Capella-Gutierrez S."/>
            <person name="Charrier B."/>
            <person name="Cladiere L."/>
            <person name="Cock J.M."/>
            <person name="Coelho S.M."/>
            <person name="Colleoni C."/>
            <person name="Czjzek M."/>
            <person name="Da Silva C."/>
            <person name="Delage L."/>
            <person name="Denoeud F."/>
            <person name="Deschamps P."/>
            <person name="Dittami S.M."/>
            <person name="Gabaldon T."/>
            <person name="Gachon C.M."/>
            <person name="Groisillier A."/>
            <person name="Herve C."/>
            <person name="Jabbari K."/>
            <person name="Katinka M."/>
            <person name="Kloareg B."/>
            <person name="Kowalczyk N."/>
            <person name="Labadie K."/>
            <person name="Leblanc C."/>
            <person name="Lopez P.J."/>
            <person name="McLachlan D.H."/>
            <person name="Meslet-Cladiere L."/>
            <person name="Moustafa A."/>
            <person name="Nehr Z."/>
            <person name="Nyvall Collen P."/>
            <person name="Panaud O."/>
            <person name="Partensky F."/>
            <person name="Poulain J."/>
            <person name="Rensing S.A."/>
            <person name="Rousvoal S."/>
            <person name="Samson G."/>
            <person name="Symeonidi A."/>
            <person name="Weissenbach J."/>
            <person name="Zambounis A."/>
            <person name="Wincker P."/>
            <person name="Boyen C."/>
        </authorList>
    </citation>
    <scope>NUCLEOTIDE SEQUENCE [LARGE SCALE GENOMIC DNA]</scope>
    <source>
        <strain evidence="2">cv. Stackhouse</strain>
    </source>
</reference>
<name>R7QGY5_CHOCR</name>
<dbReference type="GeneID" id="17324221"/>
<evidence type="ECO:0000313" key="2">
    <source>
        <dbReference type="Proteomes" id="UP000012073"/>
    </source>
</evidence>
<keyword evidence="2" id="KW-1185">Reference proteome</keyword>
<dbReference type="RefSeq" id="XP_005716504.1">
    <property type="nucleotide sequence ID" value="XM_005716447.1"/>
</dbReference>
<dbReference type="AlphaFoldDB" id="R7QGY5"/>
<gene>
    <name evidence="1" type="ORF">CHC_T00005067001</name>
</gene>
<dbReference type="KEGG" id="ccp:CHC_T00005067001"/>
<dbReference type="Proteomes" id="UP000012073">
    <property type="component" value="Unassembled WGS sequence"/>
</dbReference>
<organism evidence="1 2">
    <name type="scientific">Chondrus crispus</name>
    <name type="common">Carrageen Irish moss</name>
    <name type="synonym">Polymorpha crispa</name>
    <dbReference type="NCBI Taxonomy" id="2769"/>
    <lineage>
        <taxon>Eukaryota</taxon>
        <taxon>Rhodophyta</taxon>
        <taxon>Florideophyceae</taxon>
        <taxon>Rhodymeniophycidae</taxon>
        <taxon>Gigartinales</taxon>
        <taxon>Gigartinaceae</taxon>
        <taxon>Chondrus</taxon>
    </lineage>
</organism>
<proteinExistence type="predicted"/>
<dbReference type="Gramene" id="CDF36685">
    <property type="protein sequence ID" value="CDF36685"/>
    <property type="gene ID" value="CHC_T00005067001"/>
</dbReference>
<accession>R7QGY5</accession>